<evidence type="ECO:0000256" key="2">
    <source>
        <dbReference type="ARBA" id="ARBA00022525"/>
    </source>
</evidence>
<dbReference type="SMART" id="SM00110">
    <property type="entry name" value="C1Q"/>
    <property type="match status" value="1"/>
</dbReference>
<dbReference type="PROSITE" id="PS50871">
    <property type="entry name" value="C1Q"/>
    <property type="match status" value="1"/>
</dbReference>
<dbReference type="AlphaFoldDB" id="A0ABD1IW29"/>
<dbReference type="SUPFAM" id="SSF49842">
    <property type="entry name" value="TNF-like"/>
    <property type="match status" value="1"/>
</dbReference>
<dbReference type="InterPro" id="IPR050822">
    <property type="entry name" value="Cerebellin_Synaptic_Org"/>
</dbReference>
<keyword evidence="2" id="KW-0964">Secreted</keyword>
<evidence type="ECO:0000313" key="6">
    <source>
        <dbReference type="Proteomes" id="UP001591681"/>
    </source>
</evidence>
<dbReference type="PANTHER" id="PTHR22923:SF102">
    <property type="entry name" value="CEREBELLIN 13-RELATED"/>
    <property type="match status" value="1"/>
</dbReference>
<accession>A0ABD1IW29</accession>
<dbReference type="GO" id="GO:0005576">
    <property type="term" value="C:extracellular region"/>
    <property type="evidence" value="ECO:0007669"/>
    <property type="project" value="UniProtKB-SubCell"/>
</dbReference>
<dbReference type="InterPro" id="IPR008983">
    <property type="entry name" value="Tumour_necrosis_fac-like_dom"/>
</dbReference>
<keyword evidence="3" id="KW-0732">Signal</keyword>
<comment type="caution">
    <text evidence="5">The sequence shown here is derived from an EMBL/GenBank/DDBJ whole genome shotgun (WGS) entry which is preliminary data.</text>
</comment>
<name>A0ABD1IW29_9TELE</name>
<dbReference type="EMBL" id="JBHFQA010000022">
    <property type="protein sequence ID" value="KAL2079175.1"/>
    <property type="molecule type" value="Genomic_DNA"/>
</dbReference>
<evidence type="ECO:0000256" key="3">
    <source>
        <dbReference type="ARBA" id="ARBA00022729"/>
    </source>
</evidence>
<evidence type="ECO:0000313" key="5">
    <source>
        <dbReference type="EMBL" id="KAL2079175.1"/>
    </source>
</evidence>
<comment type="subcellular location">
    <subcellularLocation>
        <location evidence="1">Secreted</location>
    </subcellularLocation>
</comment>
<gene>
    <name evidence="5" type="ORF">ACEWY4_024919</name>
</gene>
<dbReference type="PANTHER" id="PTHR22923">
    <property type="entry name" value="CEREBELLIN-RELATED"/>
    <property type="match status" value="1"/>
</dbReference>
<dbReference type="InterPro" id="IPR001073">
    <property type="entry name" value="C1q_dom"/>
</dbReference>
<feature type="domain" description="C1q" evidence="4">
    <location>
        <begin position="1"/>
        <end position="102"/>
    </location>
</feature>
<dbReference type="Gene3D" id="2.60.120.40">
    <property type="match status" value="1"/>
</dbReference>
<sequence>MADGEYARIFTAPVKGVYFFTFTTLGINNAHSSAMLTKNGERMDATWDGQGTGESSDTASNSVVLPLGVGDKVSTELYRKDMHVYDNEHSHNTFSGFLLFPL</sequence>
<dbReference type="Pfam" id="PF00386">
    <property type="entry name" value="C1q"/>
    <property type="match status" value="1"/>
</dbReference>
<organism evidence="5 6">
    <name type="scientific">Coilia grayii</name>
    <name type="common">Gray's grenadier anchovy</name>
    <dbReference type="NCBI Taxonomy" id="363190"/>
    <lineage>
        <taxon>Eukaryota</taxon>
        <taxon>Metazoa</taxon>
        <taxon>Chordata</taxon>
        <taxon>Craniata</taxon>
        <taxon>Vertebrata</taxon>
        <taxon>Euteleostomi</taxon>
        <taxon>Actinopterygii</taxon>
        <taxon>Neopterygii</taxon>
        <taxon>Teleostei</taxon>
        <taxon>Clupei</taxon>
        <taxon>Clupeiformes</taxon>
        <taxon>Clupeoidei</taxon>
        <taxon>Engraulidae</taxon>
        <taxon>Coilinae</taxon>
        <taxon>Coilia</taxon>
    </lineage>
</organism>
<dbReference type="Proteomes" id="UP001591681">
    <property type="component" value="Unassembled WGS sequence"/>
</dbReference>
<evidence type="ECO:0000259" key="4">
    <source>
        <dbReference type="PROSITE" id="PS50871"/>
    </source>
</evidence>
<dbReference type="PRINTS" id="PR00007">
    <property type="entry name" value="COMPLEMNTC1Q"/>
</dbReference>
<evidence type="ECO:0000256" key="1">
    <source>
        <dbReference type="ARBA" id="ARBA00004613"/>
    </source>
</evidence>
<protein>
    <recommendedName>
        <fullName evidence="4">C1q domain-containing protein</fullName>
    </recommendedName>
</protein>
<keyword evidence="6" id="KW-1185">Reference proteome</keyword>
<proteinExistence type="predicted"/>
<reference evidence="5 6" key="1">
    <citation type="submission" date="2024-09" db="EMBL/GenBank/DDBJ databases">
        <title>A chromosome-level genome assembly of Gray's grenadier anchovy, Coilia grayii.</title>
        <authorList>
            <person name="Fu Z."/>
        </authorList>
    </citation>
    <scope>NUCLEOTIDE SEQUENCE [LARGE SCALE GENOMIC DNA]</scope>
    <source>
        <strain evidence="5">G4</strain>
        <tissue evidence="5">Muscle</tissue>
    </source>
</reference>